<dbReference type="Proteomes" id="UP000485058">
    <property type="component" value="Unassembled WGS sequence"/>
</dbReference>
<reference evidence="1 2" key="1">
    <citation type="submission" date="2020-02" db="EMBL/GenBank/DDBJ databases">
        <title>Draft genome sequence of Haematococcus lacustris strain NIES-144.</title>
        <authorList>
            <person name="Morimoto D."/>
            <person name="Nakagawa S."/>
            <person name="Yoshida T."/>
            <person name="Sawayama S."/>
        </authorList>
    </citation>
    <scope>NUCLEOTIDE SEQUENCE [LARGE SCALE GENOMIC DNA]</scope>
    <source>
        <strain evidence="1 2">NIES-144</strain>
    </source>
</reference>
<proteinExistence type="predicted"/>
<accession>A0A699ZWZ6</accession>
<keyword evidence="2" id="KW-1185">Reference proteome</keyword>
<feature type="non-terminal residue" evidence="1">
    <location>
        <position position="92"/>
    </location>
</feature>
<sequence>MEPTGATGYRTARNSRLGLTSRLGTRTFTFLVATLPFLLSHHAMRSATGGGLFEQLGLLLSALNQAHTLADPDNTISISSEGKISVAALTLQ</sequence>
<protein>
    <submittedName>
        <fullName evidence="1">Uncharacterized protein</fullName>
    </submittedName>
</protein>
<evidence type="ECO:0000313" key="1">
    <source>
        <dbReference type="EMBL" id="GFH27213.1"/>
    </source>
</evidence>
<comment type="caution">
    <text evidence="1">The sequence shown here is derived from an EMBL/GenBank/DDBJ whole genome shotgun (WGS) entry which is preliminary data.</text>
</comment>
<evidence type="ECO:0000313" key="2">
    <source>
        <dbReference type="Proteomes" id="UP000485058"/>
    </source>
</evidence>
<organism evidence="1 2">
    <name type="scientific">Haematococcus lacustris</name>
    <name type="common">Green alga</name>
    <name type="synonym">Haematococcus pluvialis</name>
    <dbReference type="NCBI Taxonomy" id="44745"/>
    <lineage>
        <taxon>Eukaryota</taxon>
        <taxon>Viridiplantae</taxon>
        <taxon>Chlorophyta</taxon>
        <taxon>core chlorophytes</taxon>
        <taxon>Chlorophyceae</taxon>
        <taxon>CS clade</taxon>
        <taxon>Chlamydomonadales</taxon>
        <taxon>Haematococcaceae</taxon>
        <taxon>Haematococcus</taxon>
    </lineage>
</organism>
<name>A0A699ZWZ6_HAELA</name>
<gene>
    <name evidence="1" type="ORF">HaLaN_25501</name>
</gene>
<dbReference type="AlphaFoldDB" id="A0A699ZWZ6"/>
<dbReference type="EMBL" id="BLLF01003392">
    <property type="protein sequence ID" value="GFH27213.1"/>
    <property type="molecule type" value="Genomic_DNA"/>
</dbReference>
<feature type="non-terminal residue" evidence="1">
    <location>
        <position position="1"/>
    </location>
</feature>